<name>A0A0A9ALR5_ARUDO</name>
<proteinExistence type="predicted"/>
<dbReference type="EMBL" id="GBRH01249868">
    <property type="protein sequence ID" value="JAD48027.1"/>
    <property type="molecule type" value="Transcribed_RNA"/>
</dbReference>
<evidence type="ECO:0000313" key="1">
    <source>
        <dbReference type="EMBL" id="JAD48027.1"/>
    </source>
</evidence>
<reference evidence="1" key="2">
    <citation type="journal article" date="2015" name="Data Brief">
        <title>Shoot transcriptome of the giant reed, Arundo donax.</title>
        <authorList>
            <person name="Barrero R.A."/>
            <person name="Guerrero F.D."/>
            <person name="Moolhuijzen P."/>
            <person name="Goolsby J.A."/>
            <person name="Tidwell J."/>
            <person name="Bellgard S.E."/>
            <person name="Bellgard M.I."/>
        </authorList>
    </citation>
    <scope>NUCLEOTIDE SEQUENCE</scope>
    <source>
        <tissue evidence="1">Shoot tissue taken approximately 20 cm above the soil surface</tissue>
    </source>
</reference>
<accession>A0A0A9ALR5</accession>
<organism evidence="1">
    <name type="scientific">Arundo donax</name>
    <name type="common">Giant reed</name>
    <name type="synonym">Donax arundinaceus</name>
    <dbReference type="NCBI Taxonomy" id="35708"/>
    <lineage>
        <taxon>Eukaryota</taxon>
        <taxon>Viridiplantae</taxon>
        <taxon>Streptophyta</taxon>
        <taxon>Embryophyta</taxon>
        <taxon>Tracheophyta</taxon>
        <taxon>Spermatophyta</taxon>
        <taxon>Magnoliopsida</taxon>
        <taxon>Liliopsida</taxon>
        <taxon>Poales</taxon>
        <taxon>Poaceae</taxon>
        <taxon>PACMAD clade</taxon>
        <taxon>Arundinoideae</taxon>
        <taxon>Arundineae</taxon>
        <taxon>Arundo</taxon>
    </lineage>
</organism>
<protein>
    <submittedName>
        <fullName evidence="1">Uncharacterized protein</fullName>
    </submittedName>
</protein>
<dbReference type="AlphaFoldDB" id="A0A0A9ALR5"/>
<reference evidence="1" key="1">
    <citation type="submission" date="2014-09" db="EMBL/GenBank/DDBJ databases">
        <authorList>
            <person name="Magalhaes I.L.F."/>
            <person name="Oliveira U."/>
            <person name="Santos F.R."/>
            <person name="Vidigal T.H.D.A."/>
            <person name="Brescovit A.D."/>
            <person name="Santos A.J."/>
        </authorList>
    </citation>
    <scope>NUCLEOTIDE SEQUENCE</scope>
    <source>
        <tissue evidence="1">Shoot tissue taken approximately 20 cm above the soil surface</tissue>
    </source>
</reference>
<sequence length="116" mass="13314">MLWGSSGHSDDLIQDKHHNTQATRRMNIKEIIVANECVSITGHMEHSEDGTCSYYIQSHESTLTWMFKHPHDKLKLDRYACHPWMRYTLAVSVGSLAFIIPRPTIIMSLPLSSMTE</sequence>